<proteinExistence type="predicted"/>
<reference evidence="1 4" key="1">
    <citation type="submission" date="2021-01" db="EMBL/GenBank/DDBJ databases">
        <title>Sequencing the genomes of 1000 actinobacteria strains.</title>
        <authorList>
            <person name="Klenk H.-P."/>
        </authorList>
    </citation>
    <scope>NUCLEOTIDE SEQUENCE [LARGE SCALE GENOMIC DNA]</scope>
    <source>
        <strain evidence="1 4">DSM 44581</strain>
    </source>
</reference>
<evidence type="ECO:0000313" key="3">
    <source>
        <dbReference type="Proteomes" id="UP000671828"/>
    </source>
</evidence>
<keyword evidence="4" id="KW-1185">Reference proteome</keyword>
<protein>
    <submittedName>
        <fullName evidence="2">XRE family transcriptional regulator</fullName>
    </submittedName>
</protein>
<evidence type="ECO:0000313" key="2">
    <source>
        <dbReference type="EMBL" id="QTR03759.1"/>
    </source>
</evidence>
<dbReference type="Proteomes" id="UP000671828">
    <property type="component" value="Chromosome"/>
</dbReference>
<organism evidence="2 3">
    <name type="scientific">Saccharothrix algeriensis</name>
    <dbReference type="NCBI Taxonomy" id="173560"/>
    <lineage>
        <taxon>Bacteria</taxon>
        <taxon>Bacillati</taxon>
        <taxon>Actinomycetota</taxon>
        <taxon>Actinomycetes</taxon>
        <taxon>Pseudonocardiales</taxon>
        <taxon>Pseudonocardiaceae</taxon>
        <taxon>Saccharothrix</taxon>
    </lineage>
</organism>
<accession>A0A8T8HZE2</accession>
<evidence type="ECO:0000313" key="4">
    <source>
        <dbReference type="Proteomes" id="UP001195724"/>
    </source>
</evidence>
<dbReference type="RefSeq" id="WP_204840529.1">
    <property type="nucleotide sequence ID" value="NZ_JAFBCL010000001.1"/>
</dbReference>
<name>A0A8T8HZE2_9PSEU</name>
<dbReference type="EMBL" id="JAFBCL010000001">
    <property type="protein sequence ID" value="MBM7809418.1"/>
    <property type="molecule type" value="Genomic_DNA"/>
</dbReference>
<reference evidence="2" key="2">
    <citation type="submission" date="2021-04" db="EMBL/GenBank/DDBJ databases">
        <title>Saccharothrix algeriensis WGS.</title>
        <authorList>
            <person name="Stuskova K."/>
            <person name="Hakalova E."/>
            <person name="Tebbal A.B."/>
            <person name="Eichmeier A."/>
        </authorList>
    </citation>
    <scope>NUCLEOTIDE SEQUENCE</scope>
    <source>
        <strain evidence="2">NRRL B-24137</strain>
    </source>
</reference>
<evidence type="ECO:0000313" key="1">
    <source>
        <dbReference type="EMBL" id="MBM7809418.1"/>
    </source>
</evidence>
<dbReference type="Proteomes" id="UP001195724">
    <property type="component" value="Unassembled WGS sequence"/>
</dbReference>
<dbReference type="AlphaFoldDB" id="A0A8T8HZE2"/>
<sequence length="304" mass="33716">MDTARTETFASALRAAIAERGLGLERIREHLAQHGVKVSLATLSYWQSGRSRPERRSSLAAIGHLEEILALPSGYLAGLLGPPRPRGRWLKRAADQPLPMSPEWPDPDEVDWAIRQVDAGRDGRLTRLSQHDVVTVGPDRGERVTRSRHVLRAEVDGADRWVVVVHVDHPARPAPLVRALRHCTVGRSVAHPAAGLVVAELLFDRPLCRGEGIVVEHELVNRPPYPPAADCGRRFRAPVREYALEIEFDPLARPVECEQYHVTDTGGEVARRVEVDAGGTLLGVALDFGPGRYGFRWKWSSGRR</sequence>
<dbReference type="EMBL" id="CP072788">
    <property type="protein sequence ID" value="QTR03759.1"/>
    <property type="molecule type" value="Genomic_DNA"/>
</dbReference>
<gene>
    <name evidence="2" type="ORF">J7S33_01530</name>
    <name evidence="1" type="ORF">JOE68_000283</name>
</gene>